<accession>I0JKM6</accession>
<evidence type="ECO:0000313" key="1">
    <source>
        <dbReference type="EMBL" id="CCG44695.1"/>
    </source>
</evidence>
<dbReference type="AlphaFoldDB" id="I0JKM6"/>
<dbReference type="Proteomes" id="UP000007397">
    <property type="component" value="Chromosome"/>
</dbReference>
<sequence>MASVALITVVDQKFFHNKAFSWKTQVLGVHGEGTAAD</sequence>
<dbReference type="STRING" id="866895.HBHAL_2349"/>
<dbReference type="KEGG" id="hhd:HBHAL_2349"/>
<organism evidence="1 2">
    <name type="scientific">Halobacillus halophilus (strain ATCC 35676 / DSM 2266 / JCM 20832 / KCTC 3685 / LMG 17431 / NBRC 102448 / NCIMB 2269)</name>
    <name type="common">Sporosarcina halophila</name>
    <dbReference type="NCBI Taxonomy" id="866895"/>
    <lineage>
        <taxon>Bacteria</taxon>
        <taxon>Bacillati</taxon>
        <taxon>Bacillota</taxon>
        <taxon>Bacilli</taxon>
        <taxon>Bacillales</taxon>
        <taxon>Bacillaceae</taxon>
        <taxon>Halobacillus</taxon>
    </lineage>
</organism>
<evidence type="ECO:0000313" key="2">
    <source>
        <dbReference type="Proteomes" id="UP000007397"/>
    </source>
</evidence>
<reference evidence="1 2" key="1">
    <citation type="journal article" date="2013" name="Environ. Microbiol.">
        <title>Chloride and organic osmolytes: a hybrid strategy to cope with elevated salinities by the moderately halophilic, chloride-dependent bacterium Halobacillus halophilus.</title>
        <authorList>
            <person name="Saum S.H."/>
            <person name="Pfeiffer F."/>
            <person name="Palm P."/>
            <person name="Rampp M."/>
            <person name="Schuster S.C."/>
            <person name="Muller V."/>
            <person name="Oesterhelt D."/>
        </authorList>
    </citation>
    <scope>NUCLEOTIDE SEQUENCE [LARGE SCALE GENOMIC DNA]</scope>
    <source>
        <strain evidence="2">ATCC 35676 / DSM 2266 / JCM 20832 / KCTC 3685 / LMG 17431 / NBRC 102448 / NCIMB 2269</strain>
    </source>
</reference>
<dbReference type="PATRIC" id="fig|866895.3.peg.1354"/>
<keyword evidence="2" id="KW-1185">Reference proteome</keyword>
<gene>
    <name evidence="1" type="ordered locus">HBHAL_2349</name>
</gene>
<name>I0JKM6_HALH3</name>
<proteinExistence type="predicted"/>
<dbReference type="HOGENOM" id="CLU_3344348_0_0_9"/>
<dbReference type="EMBL" id="HE717023">
    <property type="protein sequence ID" value="CCG44695.1"/>
    <property type="molecule type" value="Genomic_DNA"/>
</dbReference>
<protein>
    <submittedName>
        <fullName evidence="1">Uncharacterized protein</fullName>
    </submittedName>
</protein>